<evidence type="ECO:0000256" key="1">
    <source>
        <dbReference type="SAM" id="MobiDB-lite"/>
    </source>
</evidence>
<accession>A0A1J1IUP9</accession>
<protein>
    <submittedName>
        <fullName evidence="2">CLUMA_CG017032, isoform A</fullName>
    </submittedName>
</protein>
<proteinExistence type="predicted"/>
<feature type="compositionally biased region" description="Polar residues" evidence="1">
    <location>
        <begin position="311"/>
        <end position="329"/>
    </location>
</feature>
<dbReference type="EMBL" id="CVRI01000060">
    <property type="protein sequence ID" value="CRL03911.1"/>
    <property type="molecule type" value="Genomic_DNA"/>
</dbReference>
<organism evidence="2 3">
    <name type="scientific">Clunio marinus</name>
    <dbReference type="NCBI Taxonomy" id="568069"/>
    <lineage>
        <taxon>Eukaryota</taxon>
        <taxon>Metazoa</taxon>
        <taxon>Ecdysozoa</taxon>
        <taxon>Arthropoda</taxon>
        <taxon>Hexapoda</taxon>
        <taxon>Insecta</taxon>
        <taxon>Pterygota</taxon>
        <taxon>Neoptera</taxon>
        <taxon>Endopterygota</taxon>
        <taxon>Diptera</taxon>
        <taxon>Nematocera</taxon>
        <taxon>Chironomoidea</taxon>
        <taxon>Chironomidae</taxon>
        <taxon>Clunio</taxon>
    </lineage>
</organism>
<sequence>MRKAIMKSKAQALKQLKQWSDRQEAKLSQDQTAFTVGIQTNLSPKNEKLNVKDFIPSPEASSLHSQENQPQNNFIPMNNFYLPPKKEINKLNFPEVNSLSRFFLPPKKEATLPEVNSLNRLPYLPPKKEINLPDVNSFNRGNLVYLPPKKEVQQINHSGVNRQPYLPPKQEVHQSTPTPFTQHPMIDPRWFGSDRQPIGTMRPPIELKPPPVRRAFSFFNRPSSSPNTGFPFYMPIQTTQRPTPHWPSYDERFGVPFEGRIANHDNSGTISNSEEAKQALWVNQLQSLDPNQQSWNPKGGWKWIAGEGENSDASKQNSEGDSGVTNSPTAWDINKPLSESEIAFWTNYWNNQGKPPAAWSNVPETWTLPSESDVSSSVTEADVSSSGKSKEKEEDEESSEEKEKGSEEDKSEELTGINKFVA</sequence>
<evidence type="ECO:0000313" key="2">
    <source>
        <dbReference type="EMBL" id="CRL03911.1"/>
    </source>
</evidence>
<keyword evidence="3" id="KW-1185">Reference proteome</keyword>
<feature type="region of interest" description="Disordered" evidence="1">
    <location>
        <begin position="169"/>
        <end position="189"/>
    </location>
</feature>
<feature type="region of interest" description="Disordered" evidence="1">
    <location>
        <begin position="359"/>
        <end position="422"/>
    </location>
</feature>
<gene>
    <name evidence="2" type="ORF">CLUMA_CG017032</name>
</gene>
<reference evidence="2 3" key="1">
    <citation type="submission" date="2015-04" db="EMBL/GenBank/DDBJ databases">
        <authorList>
            <person name="Syromyatnikov M.Y."/>
            <person name="Popov V.N."/>
        </authorList>
    </citation>
    <scope>NUCLEOTIDE SEQUENCE [LARGE SCALE GENOMIC DNA]</scope>
</reference>
<dbReference type="AlphaFoldDB" id="A0A1J1IUP9"/>
<feature type="region of interest" description="Disordered" evidence="1">
    <location>
        <begin position="289"/>
        <end position="333"/>
    </location>
</feature>
<feature type="compositionally biased region" description="Low complexity" evidence="1">
    <location>
        <begin position="370"/>
        <end position="387"/>
    </location>
</feature>
<dbReference type="Proteomes" id="UP000183832">
    <property type="component" value="Unassembled WGS sequence"/>
</dbReference>
<name>A0A1J1IUP9_9DIPT</name>
<evidence type="ECO:0000313" key="3">
    <source>
        <dbReference type="Proteomes" id="UP000183832"/>
    </source>
</evidence>